<evidence type="ECO:0000313" key="2">
    <source>
        <dbReference type="Proteomes" id="UP000249057"/>
    </source>
</evidence>
<dbReference type="Proteomes" id="UP000249057">
    <property type="component" value="Unassembled WGS sequence"/>
</dbReference>
<gene>
    <name evidence="1" type="ORF">BO95DRAFT_443024</name>
</gene>
<protein>
    <submittedName>
        <fullName evidence="1">Uncharacterized protein</fullName>
    </submittedName>
</protein>
<proteinExistence type="predicted"/>
<name>A0ACD1G8Q5_9EURO</name>
<reference evidence="1" key="1">
    <citation type="submission" date="2018-02" db="EMBL/GenBank/DDBJ databases">
        <title>The genomes of Aspergillus section Nigri reveals drivers in fungal speciation.</title>
        <authorList>
            <consortium name="DOE Joint Genome Institute"/>
            <person name="Vesth T.C."/>
            <person name="Nybo J."/>
            <person name="Theobald S."/>
            <person name="Brandl J."/>
            <person name="Frisvad J.C."/>
            <person name="Nielsen K.F."/>
            <person name="Lyhne E.K."/>
            <person name="Kogle M.E."/>
            <person name="Kuo A."/>
            <person name="Riley R."/>
            <person name="Clum A."/>
            <person name="Nolan M."/>
            <person name="Lipzen A."/>
            <person name="Salamov A."/>
            <person name="Henrissat B."/>
            <person name="Wiebenga A."/>
            <person name="De vries R.P."/>
            <person name="Grigoriev I.V."/>
            <person name="Mortensen U.H."/>
            <person name="Andersen M.R."/>
            <person name="Baker S.E."/>
        </authorList>
    </citation>
    <scope>NUCLEOTIDE SEQUENCE</scope>
    <source>
        <strain evidence="1">CBS 621.78</strain>
    </source>
</reference>
<sequence>MDLKAKDRQQIRKKSTDINNDKEPGTWRDSIRSEEEEKRKNKVYMPHIYAALGMGEETNISRQQKKST</sequence>
<dbReference type="EMBL" id="KZ825344">
    <property type="protein sequence ID" value="RAH45620.1"/>
    <property type="molecule type" value="Genomic_DNA"/>
</dbReference>
<keyword evidence="2" id="KW-1185">Reference proteome</keyword>
<evidence type="ECO:0000313" key="1">
    <source>
        <dbReference type="EMBL" id="RAH45620.1"/>
    </source>
</evidence>
<accession>A0ACD1G8Q5</accession>
<organism evidence="1 2">
    <name type="scientific">Aspergillus brunneoviolaceus CBS 621.78</name>
    <dbReference type="NCBI Taxonomy" id="1450534"/>
    <lineage>
        <taxon>Eukaryota</taxon>
        <taxon>Fungi</taxon>
        <taxon>Dikarya</taxon>
        <taxon>Ascomycota</taxon>
        <taxon>Pezizomycotina</taxon>
        <taxon>Eurotiomycetes</taxon>
        <taxon>Eurotiomycetidae</taxon>
        <taxon>Eurotiales</taxon>
        <taxon>Aspergillaceae</taxon>
        <taxon>Aspergillus</taxon>
        <taxon>Aspergillus subgen. Circumdati</taxon>
    </lineage>
</organism>